<evidence type="ECO:0000313" key="4">
    <source>
        <dbReference type="Proteomes" id="UP001265700"/>
    </source>
</evidence>
<dbReference type="EMBL" id="JAVDWU010000012">
    <property type="protein sequence ID" value="MDR7152637.1"/>
    <property type="molecule type" value="Genomic_DNA"/>
</dbReference>
<protein>
    <submittedName>
        <fullName evidence="3">Membrane protein YkoI</fullName>
    </submittedName>
</protein>
<sequence length="107" mass="11437">MRHTPVSTRFLPKTLQAATLASLIALGAGTALAQTAATTTSGGANMNFGQIAEAVQKQGFTEIREIERKSDKLFEVEARDASGAKVELYVDARSGEVLKTEVKGKRK</sequence>
<keyword evidence="1" id="KW-0732">Signal</keyword>
<name>A0ABU1WTL9_9BURK</name>
<feature type="signal peptide" evidence="1">
    <location>
        <begin position="1"/>
        <end position="33"/>
    </location>
</feature>
<dbReference type="Proteomes" id="UP001265700">
    <property type="component" value="Unassembled WGS sequence"/>
</dbReference>
<dbReference type="InterPro" id="IPR025711">
    <property type="entry name" value="PepSY"/>
</dbReference>
<feature type="domain" description="PepSY" evidence="2">
    <location>
        <begin position="18"/>
        <end position="101"/>
    </location>
</feature>
<organism evidence="3 4">
    <name type="scientific">Hydrogenophaga palleronii</name>
    <dbReference type="NCBI Taxonomy" id="65655"/>
    <lineage>
        <taxon>Bacteria</taxon>
        <taxon>Pseudomonadati</taxon>
        <taxon>Pseudomonadota</taxon>
        <taxon>Betaproteobacteria</taxon>
        <taxon>Burkholderiales</taxon>
        <taxon>Comamonadaceae</taxon>
        <taxon>Hydrogenophaga</taxon>
    </lineage>
</organism>
<dbReference type="RefSeq" id="WP_310321562.1">
    <property type="nucleotide sequence ID" value="NZ_JAVDWU010000012.1"/>
</dbReference>
<dbReference type="Pfam" id="PF13670">
    <property type="entry name" value="PepSY_2"/>
    <property type="match status" value="1"/>
</dbReference>
<accession>A0ABU1WTL9</accession>
<gene>
    <name evidence="3" type="ORF">J2W49_004615</name>
</gene>
<proteinExistence type="predicted"/>
<evidence type="ECO:0000313" key="3">
    <source>
        <dbReference type="EMBL" id="MDR7152637.1"/>
    </source>
</evidence>
<comment type="caution">
    <text evidence="3">The sequence shown here is derived from an EMBL/GenBank/DDBJ whole genome shotgun (WGS) entry which is preliminary data.</text>
</comment>
<feature type="chain" id="PRO_5045291613" evidence="1">
    <location>
        <begin position="34"/>
        <end position="107"/>
    </location>
</feature>
<evidence type="ECO:0000256" key="1">
    <source>
        <dbReference type="SAM" id="SignalP"/>
    </source>
</evidence>
<keyword evidence="4" id="KW-1185">Reference proteome</keyword>
<evidence type="ECO:0000259" key="2">
    <source>
        <dbReference type="Pfam" id="PF13670"/>
    </source>
</evidence>
<reference evidence="3 4" key="1">
    <citation type="submission" date="2023-07" db="EMBL/GenBank/DDBJ databases">
        <title>Sorghum-associated microbial communities from plants grown in Nebraska, USA.</title>
        <authorList>
            <person name="Schachtman D."/>
        </authorList>
    </citation>
    <scope>NUCLEOTIDE SEQUENCE [LARGE SCALE GENOMIC DNA]</scope>
    <source>
        <strain evidence="3 4">4249</strain>
    </source>
</reference>